<evidence type="ECO:0000313" key="1">
    <source>
        <dbReference type="EMBL" id="KIF83661.1"/>
    </source>
</evidence>
<comment type="caution">
    <text evidence="1">The sequence shown here is derived from an EMBL/GenBank/DDBJ whole genome shotgun (WGS) entry which is preliminary data.</text>
</comment>
<keyword evidence="2" id="KW-1185">Reference proteome</keyword>
<dbReference type="AlphaFoldDB" id="A0A0C2C030"/>
<evidence type="ECO:0000313" key="2">
    <source>
        <dbReference type="Proteomes" id="UP000031572"/>
    </source>
</evidence>
<name>A0A0C2C030_9BURK</name>
<reference evidence="1 2" key="1">
    <citation type="submission" date="2014-12" db="EMBL/GenBank/DDBJ databases">
        <title>Denitrispirillum autotrophicum gen. nov., sp. nov., Denitrifying, Facultatively Autotrophic Bacteria Isolated from Rice Paddy Soil.</title>
        <authorList>
            <person name="Ishii S."/>
            <person name="Ashida N."/>
            <person name="Ohno H."/>
            <person name="Otsuka S."/>
            <person name="Yokota A."/>
            <person name="Senoo K."/>
        </authorList>
    </citation>
    <scope>NUCLEOTIDE SEQUENCE [LARGE SCALE GENOMIC DNA]</scope>
    <source>
        <strain evidence="1 2">TSA66</strain>
    </source>
</reference>
<organism evidence="1 2">
    <name type="scientific">Noviherbaspirillum autotrophicum</name>
    <dbReference type="NCBI Taxonomy" id="709839"/>
    <lineage>
        <taxon>Bacteria</taxon>
        <taxon>Pseudomonadati</taxon>
        <taxon>Pseudomonadota</taxon>
        <taxon>Betaproteobacteria</taxon>
        <taxon>Burkholderiales</taxon>
        <taxon>Oxalobacteraceae</taxon>
        <taxon>Noviherbaspirillum</taxon>
    </lineage>
</organism>
<dbReference type="Proteomes" id="UP000031572">
    <property type="component" value="Unassembled WGS sequence"/>
</dbReference>
<protein>
    <submittedName>
        <fullName evidence="1">Uncharacterized protein</fullName>
    </submittedName>
</protein>
<dbReference type="EMBL" id="JWJG01000028">
    <property type="protein sequence ID" value="KIF83661.1"/>
    <property type="molecule type" value="Genomic_DNA"/>
</dbReference>
<sequence length="170" mass="19204">MRLIELRPEALLHRYRQHGSYTDCYYMDVPRLVSFKEYVATFYTTSLFKIERHILALLACRPSSDAGALELAGGMSSNFAVWSVEDRKPDQLLLRDFLGRTRSWLMAEPLDARATRLYFGSAVVPLSHSSEGVASFGFAFHAFHGFHHLYTKALMSAARSRLAGTSSEHP</sequence>
<accession>A0A0C2C030</accession>
<gene>
    <name evidence="1" type="ORF">TSA66_11535</name>
</gene>
<proteinExistence type="predicted"/>